<name>A0A7C9CG86_OPUST</name>
<sequence length="99" mass="11357">MRLTAQTPHENKVLVHSEIQSQTHHQHKMTKYQEIERMESQKHICKPTAISNRQQHSHDRAPHLPQGVWALGLGGGGYTKRLTVNCTKAVSVRHQIKNH</sequence>
<organism evidence="1">
    <name type="scientific">Opuntia streptacantha</name>
    <name type="common">Prickly pear cactus</name>
    <name type="synonym">Opuntia cardona</name>
    <dbReference type="NCBI Taxonomy" id="393608"/>
    <lineage>
        <taxon>Eukaryota</taxon>
        <taxon>Viridiplantae</taxon>
        <taxon>Streptophyta</taxon>
        <taxon>Embryophyta</taxon>
        <taxon>Tracheophyta</taxon>
        <taxon>Spermatophyta</taxon>
        <taxon>Magnoliopsida</taxon>
        <taxon>eudicotyledons</taxon>
        <taxon>Gunneridae</taxon>
        <taxon>Pentapetalae</taxon>
        <taxon>Caryophyllales</taxon>
        <taxon>Cactineae</taxon>
        <taxon>Cactaceae</taxon>
        <taxon>Opuntioideae</taxon>
        <taxon>Opuntia</taxon>
    </lineage>
</organism>
<reference evidence="1" key="1">
    <citation type="journal article" date="2013" name="J. Plant Res.">
        <title>Effect of fungi and light on seed germination of three Opuntia species from semiarid lands of central Mexico.</title>
        <authorList>
            <person name="Delgado-Sanchez P."/>
            <person name="Jimenez-Bremont J.F."/>
            <person name="Guerrero-Gonzalez Mde L."/>
            <person name="Flores J."/>
        </authorList>
    </citation>
    <scope>NUCLEOTIDE SEQUENCE</scope>
    <source>
        <tissue evidence="1">Cladode</tissue>
    </source>
</reference>
<dbReference type="EMBL" id="GISG01004058">
    <property type="protein sequence ID" value="MBA4614765.1"/>
    <property type="molecule type" value="Transcribed_RNA"/>
</dbReference>
<reference evidence="1" key="2">
    <citation type="submission" date="2020-07" db="EMBL/GenBank/DDBJ databases">
        <authorList>
            <person name="Vera ALvarez R."/>
            <person name="Arias-Moreno D.M."/>
            <person name="Jimenez-Jacinto V."/>
            <person name="Jimenez-Bremont J.F."/>
            <person name="Swaminathan K."/>
            <person name="Moose S.P."/>
            <person name="Guerrero-Gonzalez M.L."/>
            <person name="Marino-Ramirez L."/>
            <person name="Landsman D."/>
            <person name="Rodriguez-Kessler M."/>
            <person name="Delgado-Sanchez P."/>
        </authorList>
    </citation>
    <scope>NUCLEOTIDE SEQUENCE</scope>
    <source>
        <tissue evidence="1">Cladode</tissue>
    </source>
</reference>
<evidence type="ECO:0000313" key="1">
    <source>
        <dbReference type="EMBL" id="MBA4614765.1"/>
    </source>
</evidence>
<accession>A0A7C9CG86</accession>
<dbReference type="AlphaFoldDB" id="A0A7C9CG86"/>
<protein>
    <submittedName>
        <fullName evidence="1">Uncharacterized protein</fullName>
    </submittedName>
</protein>
<proteinExistence type="predicted"/>